<dbReference type="Pfam" id="PF00623">
    <property type="entry name" value="RNA_pol_Rpb1_2"/>
    <property type="match status" value="1"/>
</dbReference>
<dbReference type="GO" id="GO:0000428">
    <property type="term" value="C:DNA-directed RNA polymerase complex"/>
    <property type="evidence" value="ECO:0007669"/>
    <property type="project" value="UniProtKB-KW"/>
</dbReference>
<dbReference type="EC" id="2.7.7.6" evidence="9"/>
<dbReference type="PANTHER" id="PTHR19376">
    <property type="entry name" value="DNA-DIRECTED RNA POLYMERASE"/>
    <property type="match status" value="1"/>
</dbReference>
<keyword evidence="9" id="KW-0479">Metal-binding</keyword>
<dbReference type="SMART" id="SM00663">
    <property type="entry name" value="RPOLA_N"/>
    <property type="match status" value="1"/>
</dbReference>
<evidence type="ECO:0000256" key="3">
    <source>
        <dbReference type="ARBA" id="ARBA00022478"/>
    </source>
</evidence>
<evidence type="ECO:0000259" key="12">
    <source>
        <dbReference type="SMART" id="SM00663"/>
    </source>
</evidence>
<evidence type="ECO:0000256" key="8">
    <source>
        <dbReference type="ARBA" id="ARBA00048552"/>
    </source>
</evidence>
<comment type="similarity">
    <text evidence="2 9">Belongs to the RNA polymerase beta' chain family. RpoC1 subfamily.</text>
</comment>
<name>B2X2C0_CHLMO</name>
<keyword evidence="5 9" id="KW-0808">Transferase</keyword>
<evidence type="ECO:0000256" key="6">
    <source>
        <dbReference type="ARBA" id="ARBA00022695"/>
    </source>
</evidence>
<comment type="subunit">
    <text evidence="9">In plastids the minimal PEP RNA polymerase catalytic core is composed of four subunits: alpha, beta, beta', and beta''. When a (nuclear-encoded) sigma factor is associated with the core the holoenzyme is formed, which can initiate transcription.</text>
</comment>
<dbReference type="InterPro" id="IPR006592">
    <property type="entry name" value="RNA_pol_N"/>
</dbReference>
<evidence type="ECO:0000256" key="4">
    <source>
        <dbReference type="ARBA" id="ARBA00022640"/>
    </source>
</evidence>
<feature type="binding site" evidence="9">
    <location>
        <position position="2102"/>
    </location>
    <ligand>
        <name>Mg(2+)</name>
        <dbReference type="ChEBI" id="CHEBI:18420"/>
    </ligand>
</feature>
<evidence type="ECO:0000313" key="13">
    <source>
        <dbReference type="EMBL" id="ABU88333.1"/>
    </source>
</evidence>
<keyword evidence="4 13" id="KW-0934">Plastid</keyword>
<reference evidence="13" key="1">
    <citation type="journal article" date="2008" name="J. Phycol.">
        <title>Deep division in the Chlorophyceae (Chlorophyta) revealed by chloroplast phylogenomic analyseS.</title>
        <authorList>
            <person name="Turmel M."/>
            <person name="Brouard J.-S."/>
            <person name="Gagnon C."/>
            <person name="Otis C."/>
            <person name="Lemieux C."/>
        </authorList>
    </citation>
    <scope>NUCLEOTIDE SEQUENCE</scope>
    <source>
        <strain evidence="13">UTEX 97</strain>
    </source>
</reference>
<evidence type="ECO:0000256" key="1">
    <source>
        <dbReference type="ARBA" id="ARBA00004026"/>
    </source>
</evidence>
<keyword evidence="3 9" id="KW-0240">DNA-directed RNA polymerase</keyword>
<protein>
    <recommendedName>
        <fullName evidence="9">DNA-directed RNA polymerase subunit beta'</fullName>
        <ecNumber evidence="9">2.7.7.6</ecNumber>
    </recommendedName>
    <alternativeName>
        <fullName evidence="9">PEP</fullName>
    </alternativeName>
    <alternativeName>
        <fullName evidence="9">Plastid-encoded RNA polymerase subunit beta'</fullName>
        <shortName evidence="9">RNA polymerase subunit beta'</shortName>
    </alternativeName>
</protein>
<dbReference type="SUPFAM" id="SSF64484">
    <property type="entry name" value="beta and beta-prime subunits of DNA dependent RNA-polymerase"/>
    <property type="match status" value="2"/>
</dbReference>
<dbReference type="InterPro" id="IPR007080">
    <property type="entry name" value="RNA_pol_Rpb1_1"/>
</dbReference>
<feature type="binding site" evidence="9">
    <location>
        <position position="2100"/>
    </location>
    <ligand>
        <name>Mg(2+)</name>
        <dbReference type="ChEBI" id="CHEBI:18420"/>
    </ligand>
</feature>
<dbReference type="InterPro" id="IPR045867">
    <property type="entry name" value="DNA-dir_RpoC_beta_prime"/>
</dbReference>
<dbReference type="Gene3D" id="1.10.274.100">
    <property type="entry name" value="RNA polymerase Rpb1, domain 3"/>
    <property type="match status" value="1"/>
</dbReference>
<feature type="binding site" evidence="9">
    <location>
        <position position="2098"/>
    </location>
    <ligand>
        <name>Mg(2+)</name>
        <dbReference type="ChEBI" id="CHEBI:18420"/>
    </ligand>
</feature>
<accession>B2X2C0</accession>
<dbReference type="GO" id="GO:0006351">
    <property type="term" value="P:DNA-templated transcription"/>
    <property type="evidence" value="ECO:0007669"/>
    <property type="project" value="UniProtKB-UniRule"/>
</dbReference>
<comment type="catalytic activity">
    <reaction evidence="8 9 10">
        <text>RNA(n) + a ribonucleoside 5'-triphosphate = RNA(n+1) + diphosphate</text>
        <dbReference type="Rhea" id="RHEA:21248"/>
        <dbReference type="Rhea" id="RHEA-COMP:14527"/>
        <dbReference type="Rhea" id="RHEA-COMP:17342"/>
        <dbReference type="ChEBI" id="CHEBI:33019"/>
        <dbReference type="ChEBI" id="CHEBI:61557"/>
        <dbReference type="ChEBI" id="CHEBI:140395"/>
        <dbReference type="EC" id="2.7.7.6"/>
    </reaction>
</comment>
<dbReference type="Pfam" id="PF04983">
    <property type="entry name" value="RNA_pol_Rpb1_3"/>
    <property type="match status" value="1"/>
</dbReference>
<keyword evidence="13" id="KW-0150">Chloroplast</keyword>
<dbReference type="HAMAP" id="MF_01323">
    <property type="entry name" value="RNApol_bact_RpoC1"/>
    <property type="match status" value="1"/>
</dbReference>
<dbReference type="GO" id="GO:0009507">
    <property type="term" value="C:chloroplast"/>
    <property type="evidence" value="ECO:0007669"/>
    <property type="project" value="UniProtKB-SubCell"/>
</dbReference>
<dbReference type="Gene3D" id="2.40.40.20">
    <property type="match status" value="1"/>
</dbReference>
<geneLocation type="chloroplast" evidence="13"/>
<evidence type="ECO:0000256" key="9">
    <source>
        <dbReference type="HAMAP-Rule" id="MF_01323"/>
    </source>
</evidence>
<keyword evidence="7 9" id="KW-0804">Transcription</keyword>
<evidence type="ECO:0000256" key="5">
    <source>
        <dbReference type="ARBA" id="ARBA00022679"/>
    </source>
</evidence>
<comment type="cofactor">
    <cofactor evidence="9">
        <name>Mg(2+)</name>
        <dbReference type="ChEBI" id="CHEBI:18420"/>
    </cofactor>
    <text evidence="9">Binds 1 Mg(2+) ion per subunit.</text>
</comment>
<feature type="binding site" evidence="9">
    <location>
        <position position="96"/>
    </location>
    <ligand>
        <name>Zn(2+)</name>
        <dbReference type="ChEBI" id="CHEBI:29105"/>
    </ligand>
</feature>
<dbReference type="GO" id="GO:0003899">
    <property type="term" value="F:DNA-directed RNA polymerase activity"/>
    <property type="evidence" value="ECO:0007669"/>
    <property type="project" value="UniProtKB-UniRule"/>
</dbReference>
<keyword evidence="6 9" id="KW-0548">Nucleotidyltransferase</keyword>
<dbReference type="GO" id="GO:0000287">
    <property type="term" value="F:magnesium ion binding"/>
    <property type="evidence" value="ECO:0007669"/>
    <property type="project" value="UniProtKB-UniRule"/>
</dbReference>
<feature type="region of interest" description="Disordered" evidence="11">
    <location>
        <begin position="935"/>
        <end position="967"/>
    </location>
</feature>
<feature type="domain" description="RNA polymerase N-terminal" evidence="12">
    <location>
        <begin position="1871"/>
        <end position="2152"/>
    </location>
</feature>
<feature type="binding site" evidence="9">
    <location>
        <position position="183"/>
    </location>
    <ligand>
        <name>Zn(2+)</name>
        <dbReference type="ChEBI" id="CHEBI:29105"/>
    </ligand>
</feature>
<dbReference type="InterPro" id="IPR042102">
    <property type="entry name" value="RNA_pol_Rpb1_3_sf"/>
</dbReference>
<keyword evidence="9" id="KW-0460">Magnesium</keyword>
<dbReference type="InterPro" id="IPR034678">
    <property type="entry name" value="RNApol_RpoC1"/>
</dbReference>
<sequence>MSDNVQGSSTFLGIQEKNTKNFYTSYSKLSEIRLITIGYATPSCIKKWAEKTLPNGKIYGEVLNANTLHYKTFKPQKGGLFCERIFGPLKNFECACGKTLKTKKNLLQKKNALLNTSKSYVNTQSVLTLKPPTDGADTNQLSTMPKSPEEQHYTQGQKALRVDDSVFGNLGFYAKKRDFCETCDVEYTWSVIRRYQLGYIKLVSPIIHIWYLKGMPSYLSILLQMKRRALESIIYCSKTSSIEYALKGSPIILDSAHIISTWKKLKSQIINSRTMVAHGFAVGESNDFQPTVNNLGGTAHVDWKLDKSTLNQSQNKKGFNSFQLSSKTEKQNNQINSFQKLKTSKIEKRRLIGDTLRARKASACSLGVVSCNETTPLRPSSVPAKLKTTGSFPKDLFKPTEKSLTVSSFDATPAACRGRSVAKKSFGTISRNVLTSTKEHKTKIKNKNQKWPTTQSEIRLSGEGLFKEQRRLGNLANNDVLSTWALRQSKKEQRLVNYNWYSFLTSPTLQLKNLNSSITSGVPPTSTQDSHLFSNKTLGSVDGPFKENVSSVSVQKDVAEAVQVILPITSKRQQFQEVFRNNNNIELIVKKYSKKVLTKTQKLKLRYLKIVSAKIQQQKLFGTDSELTNMALPTGFNLSLMLPSRTSHGTLSSVVQHAERVDNSLISINLKKLSIKNYILLKMNLFSQRTIYQNFMDEAWKKIIESSLQVALLRINKLFGLFKGTEPHGFNGNRVFGVNTYPIKRNFSNKKALRTERVNGVQKRNQQLLTKKLVLNGFFNSMFVQHSGFAKQNNYKRRALYLKSAFVNTRHVLTSHELSILAKSNVSRKNISSHYFSLFSTKPNQTRKLNPNKLSKLSIKNVKQKMNKELILLKKGLAKIALLLITLKRDLITLEKEKVLLINKNALMLAHGFAVGESQSPSRVAYMRKHATNDYAHDSSNNSLHHKPEIGFGSPQKEGNAPNDNHQIEASTTDLFSQRENSEAHAALLETRDMQSYRLRGSFMATHGVRRQCNKYSLKIAKCFELIKSLFIQNVQTLYLIKRLFSKTVRFEIAKAGTGKQLNTQNWTNKVAGQSPAKHRLQKQKTIQQIEMNQNKLKTICIYLNNHFISLKKLLNLQIKKTEKASSAHVAQKRTRFSRPLNMLRGALPREYSPEVKSPDDFLLTPPRQQIKTSISPTTEYSRQRAKRVDGGTLAKLINKLSTSKAKFYSFFALEHSTIFSDLNRPQDRTLYSEEKQKISQSGSRFDVASNKTKKILRQRTMRVDEARPNRREKTKFIKNIAPATPEASRLLSTNNSQRTLFKQGRHLTRSALLLSRTSRGTRSSSLQRAPRLDVNSYYSLKVENNQNLLTSYFESAFPLLFFKSHLYLDLYTLSNFSRDFSNVKISEFLINYYIKKHKFKRNNIKVIKKISRLFFNYIIYGGSTHVSNNGLKNGNDLRPTGGTLFKEPSLVKSPIKTNYKILSFLKRMTIPGHSDYGPFFWGAKKRHRSTSKKATLQPMPLLLYKTKTQKKPIYFTTIVTNSLLKDNGQHAPRVDVALLGQKSTVLDYISPHYRRESTFFMSPAQLLEAGGQRAPLVSVTNSKRFSNSYKKDAPSFVNNLNTIFGLNNQSNSQISLGDLLKNKLTSKKEEASKLINKKLYNNFYSIYHRARWSSDVNWNLYYLFMTSPSDPSDLVRQRAERVDGGPPVARMEIIPNYKKQLEPVALGENPQRTTGHNVALRATSRTSPSAQGAGLQHSPRVAVALNDGDLSTEQHRVVGLRESRTEWTEPVTNKEFDIKNSVFFSGPGIIKELLNEFTINELYRINYHNKILLAIENKKISDLKKNLFIHKKILNKKKWKKLKKLYKRRFFFVRKAKLVRTLFKKESYLQETILSYLPVLPPELRPIVKMGNQIASSDLNRLYQRVIYRNDRLKKFLKDPATSHSFEMKYAQRLLQEAVDNLIQNSNNGMAGEKDSRGRLLKSLSDNIKGKQGRFRQYLLGKRVDYSGRSVIVVGPKLKLHECGLPKEMALELYLPFLLKRILNENLARTVVGAKTLIKTNPPLIWELLREIMQTCPVLLNRAPTLHRLGIQAFQPKLIEGRAILLHPLVCSAFNADFDGDQMAVHVPITVEARAEAWKLMLSRNNILSPATGDPLAIPSQDMLLGCYYLTINLLNRKTLNTQEKKLSGSYFSNMETVLKAYELKALDLHSNIWLKWNHSIENGSDQEEPIEIRIDSYGNRKEIYKKSQKTFNSKEHFWTHFILTTPGKILFNKLIHNALR</sequence>
<proteinExistence type="inferred from homology"/>
<dbReference type="EMBL" id="EF587490">
    <property type="protein sequence ID" value="ABU88333.1"/>
    <property type="molecule type" value="Genomic_DNA"/>
</dbReference>
<feature type="binding site" evidence="9">
    <location>
        <position position="180"/>
    </location>
    <ligand>
        <name>Zn(2+)</name>
        <dbReference type="ChEBI" id="CHEBI:29105"/>
    </ligand>
</feature>
<dbReference type="GO" id="GO:0003677">
    <property type="term" value="F:DNA binding"/>
    <property type="evidence" value="ECO:0007669"/>
    <property type="project" value="UniProtKB-UniRule"/>
</dbReference>
<evidence type="ECO:0000256" key="2">
    <source>
        <dbReference type="ARBA" id="ARBA00007207"/>
    </source>
</evidence>
<keyword evidence="9" id="KW-0862">Zinc</keyword>
<dbReference type="InterPro" id="IPR000722">
    <property type="entry name" value="RNA_pol_asu"/>
</dbReference>
<evidence type="ECO:0000256" key="11">
    <source>
        <dbReference type="SAM" id="MobiDB-lite"/>
    </source>
</evidence>
<comment type="cofactor">
    <cofactor evidence="9">
        <name>Zn(2+)</name>
        <dbReference type="ChEBI" id="CHEBI:29105"/>
    </cofactor>
    <text evidence="9">Binds 1 Zn(2+) ion per subunit.</text>
</comment>
<evidence type="ECO:0000256" key="7">
    <source>
        <dbReference type="ARBA" id="ARBA00023163"/>
    </source>
</evidence>
<organism evidence="13">
    <name type="scientific">Chlamydomonas moewusii</name>
    <name type="common">Chlamydomonas eugametos</name>
    <dbReference type="NCBI Taxonomy" id="3054"/>
    <lineage>
        <taxon>Eukaryota</taxon>
        <taxon>Viridiplantae</taxon>
        <taxon>Chlorophyta</taxon>
        <taxon>core chlorophytes</taxon>
        <taxon>Chlorophyceae</taxon>
        <taxon>CS clade</taxon>
        <taxon>Chlamydomonadales</taxon>
        <taxon>Chlamydomonadaceae</taxon>
        <taxon>Chlamydomonas</taxon>
    </lineage>
</organism>
<feature type="binding site" evidence="9">
    <location>
        <position position="94"/>
    </location>
    <ligand>
        <name>Zn(2+)</name>
        <dbReference type="ChEBI" id="CHEBI:29105"/>
    </ligand>
</feature>
<dbReference type="InterPro" id="IPR007066">
    <property type="entry name" value="RNA_pol_Rpb1_3"/>
</dbReference>
<dbReference type="Pfam" id="PF04997">
    <property type="entry name" value="RNA_pol_Rpb1_1"/>
    <property type="match status" value="1"/>
</dbReference>
<gene>
    <name evidence="9 13" type="primary">rpoC1</name>
</gene>
<comment type="function">
    <text evidence="1 9 10">DNA-dependent RNA polymerase catalyzes the transcription of DNA into RNA using the four ribonucleoside triphosphates as substrates.</text>
</comment>
<dbReference type="PANTHER" id="PTHR19376:SF54">
    <property type="entry name" value="DNA-DIRECTED RNA POLYMERASE SUBUNIT BETA"/>
    <property type="match status" value="1"/>
</dbReference>
<dbReference type="Gene3D" id="1.10.40.90">
    <property type="match status" value="1"/>
</dbReference>
<evidence type="ECO:0000256" key="10">
    <source>
        <dbReference type="RuleBase" id="RU004279"/>
    </source>
</evidence>
<comment type="subcellular location">
    <subcellularLocation>
        <location evidence="9">Plastid</location>
        <location evidence="9">Chloroplast</location>
    </subcellularLocation>
</comment>
<dbReference type="GO" id="GO:0008270">
    <property type="term" value="F:zinc ion binding"/>
    <property type="evidence" value="ECO:0007669"/>
    <property type="project" value="UniProtKB-UniRule"/>
</dbReference>